<gene>
    <name evidence="9" type="primary">recJ</name>
    <name evidence="9" type="ORF">PORUE0001_1556</name>
</gene>
<evidence type="ECO:0000259" key="6">
    <source>
        <dbReference type="Pfam" id="PF01368"/>
    </source>
</evidence>
<evidence type="ECO:0000313" key="9">
    <source>
        <dbReference type="EMBL" id="EEK17528.1"/>
    </source>
</evidence>
<proteinExistence type="inferred from homology"/>
<dbReference type="EMBL" id="ACLR01000047">
    <property type="protein sequence ID" value="EEK17528.1"/>
    <property type="molecule type" value="Genomic_DNA"/>
</dbReference>
<dbReference type="Pfam" id="PF02272">
    <property type="entry name" value="DHHA1"/>
    <property type="match status" value="1"/>
</dbReference>
<feature type="domain" description="RecJ OB" evidence="8">
    <location>
        <begin position="462"/>
        <end position="578"/>
    </location>
</feature>
<dbReference type="InterPro" id="IPR041122">
    <property type="entry name" value="RecJ_OB"/>
</dbReference>
<evidence type="ECO:0000256" key="4">
    <source>
        <dbReference type="ARBA" id="ARBA00022801"/>
    </source>
</evidence>
<evidence type="ECO:0000259" key="8">
    <source>
        <dbReference type="Pfam" id="PF17768"/>
    </source>
</evidence>
<dbReference type="GO" id="GO:0008409">
    <property type="term" value="F:5'-3' exonuclease activity"/>
    <property type="evidence" value="ECO:0007669"/>
    <property type="project" value="InterPro"/>
</dbReference>
<dbReference type="Gene3D" id="3.90.1640.30">
    <property type="match status" value="1"/>
</dbReference>
<feature type="domain" description="DDH" evidence="6">
    <location>
        <begin position="82"/>
        <end position="234"/>
    </location>
</feature>
<dbReference type="InterPro" id="IPR051673">
    <property type="entry name" value="SSDNA_exonuclease_RecJ"/>
</dbReference>
<dbReference type="RefSeq" id="WP_007364679.1">
    <property type="nucleotide sequence ID" value="NZ_ACLR01000047.1"/>
</dbReference>
<comment type="caution">
    <text evidence="9">The sequence shown here is derived from an EMBL/GenBank/DDBJ whole genome shotgun (WGS) entry which is preliminary data.</text>
</comment>
<dbReference type="PANTHER" id="PTHR30255">
    <property type="entry name" value="SINGLE-STRANDED-DNA-SPECIFIC EXONUCLEASE RECJ"/>
    <property type="match status" value="1"/>
</dbReference>
<dbReference type="eggNOG" id="COG0608">
    <property type="taxonomic scope" value="Bacteria"/>
</dbReference>
<dbReference type="GO" id="GO:0003676">
    <property type="term" value="F:nucleic acid binding"/>
    <property type="evidence" value="ECO:0007669"/>
    <property type="project" value="InterPro"/>
</dbReference>
<dbReference type="Proteomes" id="UP000003303">
    <property type="component" value="Unassembled WGS sequence"/>
</dbReference>
<protein>
    <recommendedName>
        <fullName evidence="2">Single-stranded-DNA-specific exonuclease RecJ</fullName>
    </recommendedName>
</protein>
<dbReference type="NCBIfam" id="TIGR00644">
    <property type="entry name" value="recJ"/>
    <property type="match status" value="1"/>
</dbReference>
<accession>C2M9T5</accession>
<comment type="similarity">
    <text evidence="1">Belongs to the RecJ family.</text>
</comment>
<reference evidence="9 10" key="1">
    <citation type="submission" date="2009-04" db="EMBL/GenBank/DDBJ databases">
        <authorList>
            <person name="Sebastian Y."/>
            <person name="Madupu R."/>
            <person name="Durkin A.S."/>
            <person name="Torralba M."/>
            <person name="Methe B."/>
            <person name="Sutton G.G."/>
            <person name="Strausberg R.L."/>
            <person name="Nelson K.E."/>
        </authorList>
    </citation>
    <scope>NUCLEOTIDE SEQUENCE [LARGE SCALE GENOMIC DNA]</scope>
    <source>
        <strain evidence="9 10">60-3</strain>
    </source>
</reference>
<dbReference type="Gene3D" id="3.10.310.30">
    <property type="match status" value="1"/>
</dbReference>
<keyword evidence="10" id="KW-1185">Reference proteome</keyword>
<keyword evidence="3" id="KW-0540">Nuclease</keyword>
<dbReference type="PANTHER" id="PTHR30255:SF2">
    <property type="entry name" value="SINGLE-STRANDED-DNA-SPECIFIC EXONUCLEASE RECJ"/>
    <property type="match status" value="1"/>
</dbReference>
<evidence type="ECO:0000256" key="5">
    <source>
        <dbReference type="ARBA" id="ARBA00022839"/>
    </source>
</evidence>
<keyword evidence="4 9" id="KW-0378">Hydrolase</keyword>
<dbReference type="InterPro" id="IPR003156">
    <property type="entry name" value="DHHA1_dom"/>
</dbReference>
<keyword evidence="5 9" id="KW-0269">Exonuclease</keyword>
<feature type="domain" description="DHHA1" evidence="7">
    <location>
        <begin position="354"/>
        <end position="445"/>
    </location>
</feature>
<dbReference type="OrthoDB" id="9809852at2"/>
<organism evidence="9 10">
    <name type="scientific">Porphyromonas uenonis 60-3</name>
    <dbReference type="NCBI Taxonomy" id="596327"/>
    <lineage>
        <taxon>Bacteria</taxon>
        <taxon>Pseudomonadati</taxon>
        <taxon>Bacteroidota</taxon>
        <taxon>Bacteroidia</taxon>
        <taxon>Bacteroidales</taxon>
        <taxon>Porphyromonadaceae</taxon>
        <taxon>Porphyromonas</taxon>
    </lineage>
</organism>
<evidence type="ECO:0000256" key="3">
    <source>
        <dbReference type="ARBA" id="ARBA00022722"/>
    </source>
</evidence>
<dbReference type="InterPro" id="IPR004610">
    <property type="entry name" value="RecJ"/>
</dbReference>
<dbReference type="GO" id="GO:0006310">
    <property type="term" value="P:DNA recombination"/>
    <property type="evidence" value="ECO:0007669"/>
    <property type="project" value="InterPro"/>
</dbReference>
<evidence type="ECO:0000313" key="10">
    <source>
        <dbReference type="Proteomes" id="UP000003303"/>
    </source>
</evidence>
<dbReference type="GO" id="GO:0006281">
    <property type="term" value="P:DNA repair"/>
    <property type="evidence" value="ECO:0007669"/>
    <property type="project" value="InterPro"/>
</dbReference>
<dbReference type="InterPro" id="IPR001667">
    <property type="entry name" value="DDH_dom"/>
</dbReference>
<dbReference type="AlphaFoldDB" id="C2M9T5"/>
<evidence type="ECO:0000259" key="7">
    <source>
        <dbReference type="Pfam" id="PF02272"/>
    </source>
</evidence>
<evidence type="ECO:0000256" key="2">
    <source>
        <dbReference type="ARBA" id="ARBA00019841"/>
    </source>
</evidence>
<dbReference type="Pfam" id="PF01368">
    <property type="entry name" value="DHH"/>
    <property type="match status" value="1"/>
</dbReference>
<dbReference type="STRING" id="596327.PORUE0001_1556"/>
<dbReference type="Pfam" id="PF17768">
    <property type="entry name" value="RecJ_OB"/>
    <property type="match status" value="1"/>
</dbReference>
<name>C2M9T5_9PORP</name>
<sequence length="593" mass="65872">MTNEWQYTPFTPEEEVGGSQLAHALRIPAVAGRLLYRRGIRTEAEAQRFFHPSLEDLHDPFLMQDMDLAVKRLNKALGRKEHIMIYGDYDVDGTTAVSLIYKYLRSAGCSEHLLSYYIPGRDDEGYGVSYRGVDHAHEIGATLIIVVDCGIKAINEIAYAKTLGIDFIICDHHHPDDQLPDAAAVLDPKRPDCHYPFEELCGCGVAFKFMQAFGMDNGFPSASLFKLLDLVAVSIAADLVSVMDENRILAHYGLRQLNRNPSMGLKGIIKTCGLEGRKITMADIIYKIGPRINASGRMMNGREAVDLLLSNDAKTTARMSELIDEYNVRRRELDRSTTDEAMQLLQVNPELAHQPIVVLYQPDWHKGIIGIVASRVAEYTNRPTIVLTGTSDRIVGSARSVGGIDIYSIIEEARDLLLNFGGHTYAAGLTLLPDKLPDFRAYIQSVNAVVDTDRAQSTPIEVDAEIELREVTQRLYTTIQRFAPYGPDNYQPLFVTQQLYDGGGSKAVGRNGEHFKVDAIPSLGSRKHCPGIAFNQAPAFRFIKKSSAGRASAPFALVYQIDENHFNGVVSLQLLVKDVKPQRPGEDLFASQR</sequence>
<dbReference type="InterPro" id="IPR038763">
    <property type="entry name" value="DHH_sf"/>
</dbReference>
<evidence type="ECO:0000256" key="1">
    <source>
        <dbReference type="ARBA" id="ARBA00005915"/>
    </source>
</evidence>
<dbReference type="SUPFAM" id="SSF64182">
    <property type="entry name" value="DHH phosphoesterases"/>
    <property type="match status" value="1"/>
</dbReference>